<dbReference type="EMBL" id="KN847550">
    <property type="protein sequence ID" value="KIW02170.1"/>
    <property type="molecule type" value="Genomic_DNA"/>
</dbReference>
<dbReference type="GeneID" id="27314307"/>
<gene>
    <name evidence="1" type="ORF">PV09_06334</name>
</gene>
<evidence type="ECO:0000313" key="1">
    <source>
        <dbReference type="EMBL" id="KIW02170.1"/>
    </source>
</evidence>
<dbReference type="InterPro" id="IPR021838">
    <property type="entry name" value="DUF3431"/>
</dbReference>
<dbReference type="OrthoDB" id="426718at2759"/>
<keyword evidence="2" id="KW-1185">Reference proteome</keyword>
<protein>
    <submittedName>
        <fullName evidence="1">Uncharacterized protein</fullName>
    </submittedName>
</protein>
<accession>A0A0D2A6H1</accession>
<dbReference type="PANTHER" id="PTHR37490">
    <property type="entry name" value="EXPRESSED PROTEIN"/>
    <property type="match status" value="1"/>
</dbReference>
<dbReference type="AlphaFoldDB" id="A0A0D2A6H1"/>
<dbReference type="PANTHER" id="PTHR37490:SF3">
    <property type="entry name" value="DUF3431 DOMAIN CONTAINING PROTEIN"/>
    <property type="match status" value="1"/>
</dbReference>
<dbReference type="STRING" id="253628.A0A0D2A6H1"/>
<dbReference type="VEuPathDB" id="FungiDB:PV09_06334"/>
<dbReference type="HOGENOM" id="CLU_031559_1_2_1"/>
<organism evidence="1 2">
    <name type="scientific">Verruconis gallopava</name>
    <dbReference type="NCBI Taxonomy" id="253628"/>
    <lineage>
        <taxon>Eukaryota</taxon>
        <taxon>Fungi</taxon>
        <taxon>Dikarya</taxon>
        <taxon>Ascomycota</taxon>
        <taxon>Pezizomycotina</taxon>
        <taxon>Dothideomycetes</taxon>
        <taxon>Pleosporomycetidae</taxon>
        <taxon>Venturiales</taxon>
        <taxon>Sympoventuriaceae</taxon>
        <taxon>Verruconis</taxon>
    </lineage>
</organism>
<name>A0A0D2A6H1_9PEZI</name>
<dbReference type="Proteomes" id="UP000053259">
    <property type="component" value="Unassembled WGS sequence"/>
</dbReference>
<evidence type="ECO:0000313" key="2">
    <source>
        <dbReference type="Proteomes" id="UP000053259"/>
    </source>
</evidence>
<proteinExistence type="predicted"/>
<sequence length="412" mass="48774">MPSFPPRITRFLLLTLLSLSIFALVLKFSILTSLWSEKLVIKPHQDSILYQELKSLDEQGVTLPQQASGSQHDFEAGTPIVGKTYSRRIIVPKTKHEDLSWLDEKLWNVSKAVYAVDDEHALLHPPKNKGNEVMVYLSYIIDHYENLADINIFIHSHRWAWHNNDLLDGDMFLMLRHLNDARVIREGYMNLRCQWYPGCPNWLRPDAQHEDMEKREEKYVAQAWREIFPGRPVPQVLGQPCCSQFAASKDSIRRISLAEYERIRKWVLETKIRDSMSGRIFEYLWQYLFTGQHTHCPGIHTCYCDGYGACFEDEDDFQSWFKTRFEIRKDEWEMHSWIENEIKYRNFVDQNRKEDAERVERAPDGRIDELKLSIQQRWIQLGLRRDQALERGRDPKVRAKIAGREWNEGDGY</sequence>
<dbReference type="Pfam" id="PF11913">
    <property type="entry name" value="DUF3431"/>
    <property type="match status" value="1"/>
</dbReference>
<dbReference type="RefSeq" id="XP_016212039.1">
    <property type="nucleotide sequence ID" value="XM_016359957.1"/>
</dbReference>
<dbReference type="InParanoid" id="A0A0D2A6H1"/>
<reference evidence="1 2" key="1">
    <citation type="submission" date="2015-01" db="EMBL/GenBank/DDBJ databases">
        <title>The Genome Sequence of Ochroconis gallopava CBS43764.</title>
        <authorList>
            <consortium name="The Broad Institute Genomics Platform"/>
            <person name="Cuomo C."/>
            <person name="de Hoog S."/>
            <person name="Gorbushina A."/>
            <person name="Stielow B."/>
            <person name="Teixiera M."/>
            <person name="Abouelleil A."/>
            <person name="Chapman S.B."/>
            <person name="Priest M."/>
            <person name="Young S.K."/>
            <person name="Wortman J."/>
            <person name="Nusbaum C."/>
            <person name="Birren B."/>
        </authorList>
    </citation>
    <scope>NUCLEOTIDE SEQUENCE [LARGE SCALE GENOMIC DNA]</scope>
    <source>
        <strain evidence="1 2">CBS 43764</strain>
    </source>
</reference>